<reference evidence="1" key="1">
    <citation type="submission" date="2021-03" db="EMBL/GenBank/DDBJ databases">
        <title>Antimicrobial resistance genes in bacteria isolated from Japanese honey, and their potential for conferring macrolide and lincosamide resistance in the American foulbrood pathogen Paenibacillus larvae.</title>
        <authorList>
            <person name="Okamoto M."/>
            <person name="Kumagai M."/>
            <person name="Kanamori H."/>
            <person name="Takamatsu D."/>
        </authorList>
    </citation>
    <scope>NUCLEOTIDE SEQUENCE</scope>
    <source>
        <strain evidence="1">J27TS8</strain>
    </source>
</reference>
<dbReference type="AlphaFoldDB" id="A0A920BU86"/>
<protein>
    <submittedName>
        <fullName evidence="1">Uncharacterized protein</fullName>
    </submittedName>
</protein>
<sequence>MKNIQYTNTMNNIGGTPTEIEPNNDYICHVINNKNGKQMIVKLIRFKLIHLKTFAFKASYTQNRLQ</sequence>
<evidence type="ECO:0000313" key="2">
    <source>
        <dbReference type="Proteomes" id="UP000682111"/>
    </source>
</evidence>
<evidence type="ECO:0000313" key="1">
    <source>
        <dbReference type="EMBL" id="GIN62718.1"/>
    </source>
</evidence>
<accession>A0A920BU86</accession>
<dbReference type="EMBL" id="BORC01000004">
    <property type="protein sequence ID" value="GIN62718.1"/>
    <property type="molecule type" value="Genomic_DNA"/>
</dbReference>
<gene>
    <name evidence="1" type="ORF">J27TS8_27110</name>
</gene>
<proteinExistence type="predicted"/>
<keyword evidence="2" id="KW-1185">Reference proteome</keyword>
<name>A0A920BU86_9BACI</name>
<organism evidence="1 2">
    <name type="scientific">Robertmurraya siralis</name>
    <dbReference type="NCBI Taxonomy" id="77777"/>
    <lineage>
        <taxon>Bacteria</taxon>
        <taxon>Bacillati</taxon>
        <taxon>Bacillota</taxon>
        <taxon>Bacilli</taxon>
        <taxon>Bacillales</taxon>
        <taxon>Bacillaceae</taxon>
        <taxon>Robertmurraya</taxon>
    </lineage>
</organism>
<dbReference type="Proteomes" id="UP000682111">
    <property type="component" value="Unassembled WGS sequence"/>
</dbReference>
<comment type="caution">
    <text evidence="1">The sequence shown here is derived from an EMBL/GenBank/DDBJ whole genome shotgun (WGS) entry which is preliminary data.</text>
</comment>